<name>A0AB40DL25_DROSZ</name>
<feature type="transmembrane region" description="Helical" evidence="1">
    <location>
        <begin position="37"/>
        <end position="61"/>
    </location>
</feature>
<evidence type="ECO:0000313" key="3">
    <source>
        <dbReference type="RefSeq" id="XP_065724053.2"/>
    </source>
</evidence>
<accession>A0AB40DL25</accession>
<evidence type="ECO:0000313" key="5">
    <source>
        <dbReference type="RefSeq" id="XP_070853631.1"/>
    </source>
</evidence>
<evidence type="ECO:0000313" key="4">
    <source>
        <dbReference type="RefSeq" id="XP_070853630.1"/>
    </source>
</evidence>
<keyword evidence="1" id="KW-0812">Transmembrane</keyword>
<keyword evidence="1" id="KW-1133">Transmembrane helix</keyword>
<dbReference type="GeneID" id="118878334"/>
<proteinExistence type="predicted"/>
<organism evidence="2 3">
    <name type="scientific">Drosophila suzukii</name>
    <name type="common">Spotted-wing drosophila fruit fly</name>
    <dbReference type="NCBI Taxonomy" id="28584"/>
    <lineage>
        <taxon>Eukaryota</taxon>
        <taxon>Metazoa</taxon>
        <taxon>Ecdysozoa</taxon>
        <taxon>Arthropoda</taxon>
        <taxon>Hexapoda</taxon>
        <taxon>Insecta</taxon>
        <taxon>Pterygota</taxon>
        <taxon>Neoptera</taxon>
        <taxon>Endopterygota</taxon>
        <taxon>Diptera</taxon>
        <taxon>Brachycera</taxon>
        <taxon>Muscomorpha</taxon>
        <taxon>Ephydroidea</taxon>
        <taxon>Drosophilidae</taxon>
        <taxon>Drosophila</taxon>
        <taxon>Sophophora</taxon>
    </lineage>
</organism>
<reference evidence="3 4" key="1">
    <citation type="submission" date="2025-05" db="UniProtKB">
        <authorList>
            <consortium name="RefSeq"/>
        </authorList>
    </citation>
    <scope>IDENTIFICATION</scope>
</reference>
<protein>
    <submittedName>
        <fullName evidence="3 4">Uncharacterized protein isoform X1</fullName>
    </submittedName>
</protein>
<gene>
    <name evidence="3 4 5" type="primary">LOC118878334</name>
</gene>
<dbReference type="RefSeq" id="XP_070853630.1">
    <property type="nucleotide sequence ID" value="XM_070997529.1"/>
</dbReference>
<dbReference type="AlphaFoldDB" id="A0AB40DL25"/>
<dbReference type="RefSeq" id="XP_070853631.1">
    <property type="nucleotide sequence ID" value="XM_070997530.1"/>
</dbReference>
<evidence type="ECO:0000313" key="2">
    <source>
        <dbReference type="Proteomes" id="UP001652628"/>
    </source>
</evidence>
<evidence type="ECO:0000256" key="1">
    <source>
        <dbReference type="SAM" id="Phobius"/>
    </source>
</evidence>
<keyword evidence="2" id="KW-1185">Reference proteome</keyword>
<sequence length="120" mass="12757">MTANFQSYRCDLGPPSYPDQVLDSSNPCSCTKVHPCIILGHFLVVVVVLLVVSVVHLSLWWPFALSQAGRKGGERSRVAGSLTGIGLPYPATQFTESPGLQVSGFLNCRVVSLAALAKGV</sequence>
<dbReference type="RefSeq" id="XP_065724053.2">
    <property type="nucleotide sequence ID" value="XM_065867981.2"/>
</dbReference>
<dbReference type="Proteomes" id="UP001652628">
    <property type="component" value="Chromosome X"/>
</dbReference>
<keyword evidence="1" id="KW-0472">Membrane</keyword>